<feature type="domain" description="PAP-associated" evidence="6">
    <location>
        <begin position="664"/>
        <end position="728"/>
    </location>
</feature>
<comment type="caution">
    <text evidence="8">The sequence shown here is derived from an EMBL/GenBank/DDBJ whole genome shotgun (WGS) entry which is preliminary data.</text>
</comment>
<evidence type="ECO:0000256" key="3">
    <source>
        <dbReference type="ARBA" id="ARBA00022723"/>
    </source>
</evidence>
<evidence type="ECO:0000256" key="4">
    <source>
        <dbReference type="ARBA" id="ARBA00022842"/>
    </source>
</evidence>
<gene>
    <name evidence="8" type="ORF">N7G274_000749</name>
</gene>
<feature type="compositionally biased region" description="Basic and acidic residues" evidence="5">
    <location>
        <begin position="109"/>
        <end position="122"/>
    </location>
</feature>
<dbReference type="PANTHER" id="PTHR23092">
    <property type="entry name" value="POLY(A) RNA POLYMERASE"/>
    <property type="match status" value="1"/>
</dbReference>
<evidence type="ECO:0000256" key="2">
    <source>
        <dbReference type="ARBA" id="ARBA00012388"/>
    </source>
</evidence>
<keyword evidence="9" id="KW-1185">Reference proteome</keyword>
<proteinExistence type="inferred from homology"/>
<dbReference type="SUPFAM" id="SSF81631">
    <property type="entry name" value="PAP/OAS1 substrate-binding domain"/>
    <property type="match status" value="1"/>
</dbReference>
<feature type="region of interest" description="Disordered" evidence="5">
    <location>
        <begin position="1009"/>
        <end position="1039"/>
    </location>
</feature>
<dbReference type="Pfam" id="PF03828">
    <property type="entry name" value="PAP_assoc"/>
    <property type="match status" value="1"/>
</dbReference>
<dbReference type="InterPro" id="IPR002058">
    <property type="entry name" value="PAP_assoc"/>
</dbReference>
<feature type="compositionally biased region" description="Polar residues" evidence="5">
    <location>
        <begin position="1017"/>
        <end position="1034"/>
    </location>
</feature>
<dbReference type="SUPFAM" id="SSF81301">
    <property type="entry name" value="Nucleotidyltransferase"/>
    <property type="match status" value="1"/>
</dbReference>
<feature type="region of interest" description="Disordered" evidence="5">
    <location>
        <begin position="905"/>
        <end position="937"/>
    </location>
</feature>
<feature type="compositionally biased region" description="Pro residues" evidence="5">
    <location>
        <begin position="18"/>
        <end position="39"/>
    </location>
</feature>
<dbReference type="Pfam" id="PF22600">
    <property type="entry name" value="MTPAP-like_central"/>
    <property type="match status" value="1"/>
</dbReference>
<feature type="compositionally biased region" description="Basic and acidic residues" evidence="5">
    <location>
        <begin position="66"/>
        <end position="89"/>
    </location>
</feature>
<dbReference type="EMBL" id="JBEFKJ010000002">
    <property type="protein sequence ID" value="KAL2047707.1"/>
    <property type="molecule type" value="Genomic_DNA"/>
</dbReference>
<evidence type="ECO:0000313" key="8">
    <source>
        <dbReference type="EMBL" id="KAL2047707.1"/>
    </source>
</evidence>
<feature type="compositionally biased region" description="Basic and acidic residues" evidence="5">
    <location>
        <begin position="924"/>
        <end position="937"/>
    </location>
</feature>
<feature type="compositionally biased region" description="Basic and acidic residues" evidence="5">
    <location>
        <begin position="7"/>
        <end position="16"/>
    </location>
</feature>
<comment type="similarity">
    <text evidence="1">Belongs to the DNA polymerase type-B-like family.</text>
</comment>
<evidence type="ECO:0000259" key="6">
    <source>
        <dbReference type="Pfam" id="PF03828"/>
    </source>
</evidence>
<evidence type="ECO:0000259" key="7">
    <source>
        <dbReference type="Pfam" id="PF22600"/>
    </source>
</evidence>
<dbReference type="Gene3D" id="1.10.1410.10">
    <property type="match status" value="1"/>
</dbReference>
<feature type="domain" description="Poly(A) RNA polymerase mitochondrial-like central palm" evidence="7">
    <location>
        <begin position="463"/>
        <end position="604"/>
    </location>
</feature>
<feature type="compositionally biased region" description="Polar residues" evidence="5">
    <location>
        <begin position="42"/>
        <end position="51"/>
    </location>
</feature>
<dbReference type="PANTHER" id="PTHR23092:SF15">
    <property type="entry name" value="INACTIVE NON-CANONICAL POLY(A) RNA POLYMERASE PROTEIN TRF4-2-RELATED"/>
    <property type="match status" value="1"/>
</dbReference>
<dbReference type="Proteomes" id="UP001590950">
    <property type="component" value="Unassembled WGS sequence"/>
</dbReference>
<dbReference type="CDD" id="cd05402">
    <property type="entry name" value="NT_PAP_TUTase"/>
    <property type="match status" value="1"/>
</dbReference>
<name>A0ABR4APP0_9LECA</name>
<dbReference type="EC" id="2.7.7.19" evidence="2"/>
<feature type="region of interest" description="Disordered" evidence="5">
    <location>
        <begin position="1"/>
        <end position="242"/>
    </location>
</feature>
<feature type="compositionally biased region" description="Polar residues" evidence="5">
    <location>
        <begin position="905"/>
        <end position="918"/>
    </location>
</feature>
<sequence length="1073" mass="119121">MSSYRPNYHDHPRSYHDNPPPPPPSNFKPPLPHGPPPPYDSYQPQASSNRQASHHDSWRPSNGSDRQSDFTFRNDAHAPQYPREHEHLRPIRSADYARRQTSRPRIGKSRRDDTNLNPDRRGRYQSGKYNRPAPSNRPLLRHHDDGVDSSEQMLGMMNGQAGASKFMAAEDISDSDEELMEESGSEGARSNVSDAHQGEIIEGTLEPPPKRRALITSFSNTKDGLSEPKWSNPDPYTVLPPIDESHRKKKDVVKLIRKARKEAKVTGAERNQAAANDDFISFAIDEEPPSMAEDATSSLRADWGSGHGIGVPGAPTGPRKFSHLENLYQKDAPGTFETAVTASSLGPPPGLRSSFSLPSPPYPSVFPEKVVLDTALSTIGVSARTDTAAFDRGEDGALGSRKRTYDDSIRYNGRESMGKSERNGKNARVSGSIVEDWIPGPEMDPIPWVRRADTLTANAGFRLHKEICEFYEFVRPKGFEQTIREELLARLQSVVSREIPHCEVHCFGSFAAGLYLPTADMDVVVISDSFRSSRLKVVCQTKNQMHKLGRFLEYSKLARAGSVEVIPSAKVPIIKFVDRLTEIKIDISFENDTGIIANKTFAVWKRQFPAMPVLVTVIKQFLMMRGLNEVQFGGLGGFSVTCLVISLLQNMPRVQTGELIPEEHLGEMLIEFLDFYGNKLDTARTGLMMDPPGYFDKQAYDRRNLRGHVYSTSKADRLAIVDPNNPENDISGGSSEVMRIFDRFSKAHTEILAAMKAPDRRSLLDWPLGGNYESFLRQRNHLLGLYKQRNEPPEGVPDRHEHVARTVSLATQYPTDISLKPITTERNSKPHKKDPAPTASKPMRIAGSQEVNARRSRAKSLHKQYPGMKNIPSEVTKEQKKSLVKRYMDQNSSVNGSNTVALNDAHTSASTRNRNPVSASKRASLKDVQSKKHSERAAKLKRDYSVIAGLTSNKIGTNRSRAILDKHLVNLSSAHTTVKASVPVLANLPAHPQPPAPTQGTYPTRQDAALQGIPNGRSGNASALQSIPNGSLENADTRTRGFSNKIAPLTEERRAEVMRNLSGLCHDDPINLD</sequence>
<organism evidence="8 9">
    <name type="scientific">Stereocaulon virgatum</name>
    <dbReference type="NCBI Taxonomy" id="373712"/>
    <lineage>
        <taxon>Eukaryota</taxon>
        <taxon>Fungi</taxon>
        <taxon>Dikarya</taxon>
        <taxon>Ascomycota</taxon>
        <taxon>Pezizomycotina</taxon>
        <taxon>Lecanoromycetes</taxon>
        <taxon>OSLEUM clade</taxon>
        <taxon>Lecanoromycetidae</taxon>
        <taxon>Lecanorales</taxon>
        <taxon>Lecanorineae</taxon>
        <taxon>Stereocaulaceae</taxon>
        <taxon>Stereocaulon</taxon>
    </lineage>
</organism>
<evidence type="ECO:0000256" key="5">
    <source>
        <dbReference type="SAM" id="MobiDB-lite"/>
    </source>
</evidence>
<accession>A0ABR4APP0</accession>
<dbReference type="InterPro" id="IPR045862">
    <property type="entry name" value="Trf4-like"/>
</dbReference>
<feature type="region of interest" description="Disordered" evidence="5">
    <location>
        <begin position="821"/>
        <end position="863"/>
    </location>
</feature>
<evidence type="ECO:0000256" key="1">
    <source>
        <dbReference type="ARBA" id="ARBA00008593"/>
    </source>
</evidence>
<dbReference type="InterPro" id="IPR054708">
    <property type="entry name" value="MTPAP-like_central"/>
</dbReference>
<dbReference type="Gene3D" id="3.30.460.10">
    <property type="entry name" value="Beta Polymerase, domain 2"/>
    <property type="match status" value="1"/>
</dbReference>
<dbReference type="InterPro" id="IPR043519">
    <property type="entry name" value="NT_sf"/>
</dbReference>
<reference evidence="8 9" key="1">
    <citation type="submission" date="2024-09" db="EMBL/GenBank/DDBJ databases">
        <title>Rethinking Asexuality: The Enigmatic Case of Functional Sexual Genes in Lepraria (Stereocaulaceae).</title>
        <authorList>
            <person name="Doellman M."/>
            <person name="Sun Y."/>
            <person name="Barcenas-Pena A."/>
            <person name="Lumbsch H.T."/>
            <person name="Grewe F."/>
        </authorList>
    </citation>
    <scope>NUCLEOTIDE SEQUENCE [LARGE SCALE GENOMIC DNA]</scope>
    <source>
        <strain evidence="8 9">Mercado 3170</strain>
    </source>
</reference>
<feature type="compositionally biased region" description="Acidic residues" evidence="5">
    <location>
        <begin position="171"/>
        <end position="184"/>
    </location>
</feature>
<evidence type="ECO:0000313" key="9">
    <source>
        <dbReference type="Proteomes" id="UP001590950"/>
    </source>
</evidence>
<keyword evidence="4" id="KW-0460">Magnesium</keyword>
<protein>
    <recommendedName>
        <fullName evidence="2">polynucleotide adenylyltransferase</fullName>
        <ecNumber evidence="2">2.7.7.19</ecNumber>
    </recommendedName>
</protein>
<keyword evidence="3" id="KW-0479">Metal-binding</keyword>